<organism evidence="2 3">
    <name type="scientific">Plakobranchus ocellatus</name>
    <dbReference type="NCBI Taxonomy" id="259542"/>
    <lineage>
        <taxon>Eukaryota</taxon>
        <taxon>Metazoa</taxon>
        <taxon>Spiralia</taxon>
        <taxon>Lophotrochozoa</taxon>
        <taxon>Mollusca</taxon>
        <taxon>Gastropoda</taxon>
        <taxon>Heterobranchia</taxon>
        <taxon>Euthyneura</taxon>
        <taxon>Panpulmonata</taxon>
        <taxon>Sacoglossa</taxon>
        <taxon>Placobranchoidea</taxon>
        <taxon>Plakobranchidae</taxon>
        <taxon>Plakobranchus</taxon>
    </lineage>
</organism>
<dbReference type="Gene3D" id="3.30.70.270">
    <property type="match status" value="1"/>
</dbReference>
<sequence>MIKQNIIRPSSSPYSIPINIVNKKNNEIRLCIDFRKLNSITAFDCQSIPTLDELLNKLNSATYFAKLDLTKRYWQIQIKEDHKKYTAFRSHKGLMELNFMPFGLSTASSTFQLAMSHALRDRSFVVLYFDDVLIFSEIWSSHMKNTRAILTALKNANLTVRPSKTHIGFDSIDFLGHIISQGKVLPDKDKTNKYANCRLFDI</sequence>
<dbReference type="PANTHER" id="PTHR33064">
    <property type="entry name" value="POL PROTEIN"/>
    <property type="match status" value="1"/>
</dbReference>
<feature type="domain" description="Reverse transcriptase" evidence="1">
    <location>
        <begin position="2"/>
        <end position="179"/>
    </location>
</feature>
<accession>A0AAV4D824</accession>
<evidence type="ECO:0000313" key="2">
    <source>
        <dbReference type="EMBL" id="GFO40220.1"/>
    </source>
</evidence>
<name>A0AAV4D824_9GAST</name>
<dbReference type="InterPro" id="IPR000477">
    <property type="entry name" value="RT_dom"/>
</dbReference>
<protein>
    <submittedName>
        <fullName evidence="2">Retrovirus-related pol polyprotein from transposon 17.6</fullName>
    </submittedName>
</protein>
<keyword evidence="3" id="KW-1185">Reference proteome</keyword>
<reference evidence="2 3" key="1">
    <citation type="journal article" date="2021" name="Elife">
        <title>Chloroplast acquisition without the gene transfer in kleptoplastic sea slugs, Plakobranchus ocellatus.</title>
        <authorList>
            <person name="Maeda T."/>
            <person name="Takahashi S."/>
            <person name="Yoshida T."/>
            <person name="Shimamura S."/>
            <person name="Takaki Y."/>
            <person name="Nagai Y."/>
            <person name="Toyoda A."/>
            <person name="Suzuki Y."/>
            <person name="Arimoto A."/>
            <person name="Ishii H."/>
            <person name="Satoh N."/>
            <person name="Nishiyama T."/>
            <person name="Hasebe M."/>
            <person name="Maruyama T."/>
            <person name="Minagawa J."/>
            <person name="Obokata J."/>
            <person name="Shigenobu S."/>
        </authorList>
    </citation>
    <scope>NUCLEOTIDE SEQUENCE [LARGE SCALE GENOMIC DNA]</scope>
</reference>
<dbReference type="AlphaFoldDB" id="A0AAV4D824"/>
<evidence type="ECO:0000259" key="1">
    <source>
        <dbReference type="PROSITE" id="PS50878"/>
    </source>
</evidence>
<dbReference type="InterPro" id="IPR043128">
    <property type="entry name" value="Rev_trsase/Diguanyl_cyclase"/>
</dbReference>
<proteinExistence type="predicted"/>
<dbReference type="Gene3D" id="3.10.10.10">
    <property type="entry name" value="HIV Type 1 Reverse Transcriptase, subunit A, domain 1"/>
    <property type="match status" value="1"/>
</dbReference>
<dbReference type="PROSITE" id="PS50878">
    <property type="entry name" value="RT_POL"/>
    <property type="match status" value="1"/>
</dbReference>
<dbReference type="CDD" id="cd01647">
    <property type="entry name" value="RT_LTR"/>
    <property type="match status" value="1"/>
</dbReference>
<dbReference type="SUPFAM" id="SSF56672">
    <property type="entry name" value="DNA/RNA polymerases"/>
    <property type="match status" value="1"/>
</dbReference>
<dbReference type="InterPro" id="IPR051320">
    <property type="entry name" value="Viral_Replic_Matur_Polypro"/>
</dbReference>
<dbReference type="PANTHER" id="PTHR33064:SF29">
    <property type="entry name" value="PEPTIDASE A2 DOMAIN-CONTAINING PROTEIN-RELATED"/>
    <property type="match status" value="1"/>
</dbReference>
<dbReference type="EMBL" id="BLXT01007596">
    <property type="protein sequence ID" value="GFO40220.1"/>
    <property type="molecule type" value="Genomic_DNA"/>
</dbReference>
<comment type="caution">
    <text evidence="2">The sequence shown here is derived from an EMBL/GenBank/DDBJ whole genome shotgun (WGS) entry which is preliminary data.</text>
</comment>
<dbReference type="Proteomes" id="UP000735302">
    <property type="component" value="Unassembled WGS sequence"/>
</dbReference>
<evidence type="ECO:0000313" key="3">
    <source>
        <dbReference type="Proteomes" id="UP000735302"/>
    </source>
</evidence>
<gene>
    <name evidence="2" type="ORF">PoB_006672500</name>
</gene>
<dbReference type="InterPro" id="IPR043502">
    <property type="entry name" value="DNA/RNA_pol_sf"/>
</dbReference>
<dbReference type="Pfam" id="PF00078">
    <property type="entry name" value="RVT_1"/>
    <property type="match status" value="1"/>
</dbReference>